<dbReference type="Proteomes" id="UP001059672">
    <property type="component" value="Chromosome"/>
</dbReference>
<dbReference type="RefSeq" id="WP_255840056.1">
    <property type="nucleotide sequence ID" value="NZ_CP073346.1"/>
</dbReference>
<name>A0ABY5HAM3_9PSED</name>
<sequence length="108" mass="11548">MTSDTTAWLIILAIGVGTYALRLSFIELLGRASPPPYLQRALRFVPAAVMAALVLPALVNLDGARDLSLGNERLLAGALAAFVAWRTRQVLLTLAVGMAALWLLQAYA</sequence>
<organism evidence="2 3">
    <name type="scientific">Pseudomonas benzenivorans</name>
    <dbReference type="NCBI Taxonomy" id="556533"/>
    <lineage>
        <taxon>Bacteria</taxon>
        <taxon>Pseudomonadati</taxon>
        <taxon>Pseudomonadota</taxon>
        <taxon>Gammaproteobacteria</taxon>
        <taxon>Pseudomonadales</taxon>
        <taxon>Pseudomonadaceae</taxon>
        <taxon>Pseudomonas</taxon>
    </lineage>
</organism>
<reference evidence="2" key="1">
    <citation type="submission" date="2021-04" db="EMBL/GenBank/DDBJ databases">
        <title>Oceanospirillales bacteria with DddD are important DMSP degraders in coastal seawater.</title>
        <authorList>
            <person name="Liu J."/>
        </authorList>
    </citation>
    <scope>NUCLEOTIDE SEQUENCE</scope>
    <source>
        <strain evidence="2">D13-4</strain>
    </source>
</reference>
<feature type="transmembrane region" description="Helical" evidence="1">
    <location>
        <begin position="6"/>
        <end position="29"/>
    </location>
</feature>
<keyword evidence="1" id="KW-0472">Membrane</keyword>
<feature type="transmembrane region" description="Helical" evidence="1">
    <location>
        <begin position="79"/>
        <end position="104"/>
    </location>
</feature>
<evidence type="ECO:0000256" key="1">
    <source>
        <dbReference type="SAM" id="Phobius"/>
    </source>
</evidence>
<dbReference type="InterPro" id="IPR008407">
    <property type="entry name" value="Brnchd-chn_aa_trnsp_AzlD"/>
</dbReference>
<keyword evidence="1" id="KW-1133">Transmembrane helix</keyword>
<dbReference type="Pfam" id="PF05437">
    <property type="entry name" value="AzlD"/>
    <property type="match status" value="1"/>
</dbReference>
<gene>
    <name evidence="2" type="ORF">KDW96_08835</name>
</gene>
<feature type="transmembrane region" description="Helical" evidence="1">
    <location>
        <begin position="41"/>
        <end position="59"/>
    </location>
</feature>
<proteinExistence type="predicted"/>
<protein>
    <submittedName>
        <fullName evidence="2">AzlD domain-containing protein</fullName>
    </submittedName>
</protein>
<keyword evidence="1" id="KW-0812">Transmembrane</keyword>
<keyword evidence="3" id="KW-1185">Reference proteome</keyword>
<accession>A0ABY5HAM3</accession>
<evidence type="ECO:0000313" key="2">
    <source>
        <dbReference type="EMBL" id="UTW09387.1"/>
    </source>
</evidence>
<dbReference type="EMBL" id="CP073346">
    <property type="protein sequence ID" value="UTW09387.1"/>
    <property type="molecule type" value="Genomic_DNA"/>
</dbReference>
<evidence type="ECO:0000313" key="3">
    <source>
        <dbReference type="Proteomes" id="UP001059672"/>
    </source>
</evidence>